<dbReference type="Proteomes" id="UP001596066">
    <property type="component" value="Unassembled WGS sequence"/>
</dbReference>
<gene>
    <name evidence="1" type="ORF">ACFPZF_04945</name>
</gene>
<dbReference type="InterPro" id="IPR025851">
    <property type="entry name" value="SUKH-4"/>
</dbReference>
<proteinExistence type="predicted"/>
<comment type="caution">
    <text evidence="1">The sequence shown here is derived from an EMBL/GenBank/DDBJ whole genome shotgun (WGS) entry which is preliminary data.</text>
</comment>
<dbReference type="RefSeq" id="WP_346141751.1">
    <property type="nucleotide sequence ID" value="NZ_BAAAUA010000006.1"/>
</dbReference>
<organism evidence="1 2">
    <name type="scientific">Kitasatospora cinereorecta</name>
    <dbReference type="NCBI Taxonomy" id="285560"/>
    <lineage>
        <taxon>Bacteria</taxon>
        <taxon>Bacillati</taxon>
        <taxon>Actinomycetota</taxon>
        <taxon>Actinomycetes</taxon>
        <taxon>Kitasatosporales</taxon>
        <taxon>Streptomycetaceae</taxon>
        <taxon>Kitasatospora</taxon>
    </lineage>
</organism>
<keyword evidence="2" id="KW-1185">Reference proteome</keyword>
<reference evidence="2" key="1">
    <citation type="journal article" date="2019" name="Int. J. Syst. Evol. Microbiol.">
        <title>The Global Catalogue of Microorganisms (GCM) 10K type strain sequencing project: providing services to taxonomists for standard genome sequencing and annotation.</title>
        <authorList>
            <consortium name="The Broad Institute Genomics Platform"/>
            <consortium name="The Broad Institute Genome Sequencing Center for Infectious Disease"/>
            <person name="Wu L."/>
            <person name="Ma J."/>
        </authorList>
    </citation>
    <scope>NUCLEOTIDE SEQUENCE [LARGE SCALE GENOMIC DNA]</scope>
    <source>
        <strain evidence="2">CGMCC 4.1622</strain>
    </source>
</reference>
<sequence>MLVQIDWSVVSGEHVPAGGMLRLRKEAAARIWSDEDAARFAVEVGVPHSNGLFRIVAELAERDPASPDWAFVEPYEGGRVDTPHGPLQQLGEVYQSLVYVHHGDGTVWISDPDSEVEYELVHRDLSSFAYLVYKIAAEKPRPEEDPDPFDWADAEEIIREDTTAWDPLPFESGAHFWEMYLESYPML</sequence>
<accession>A0ABW0V4B5</accession>
<evidence type="ECO:0000313" key="2">
    <source>
        <dbReference type="Proteomes" id="UP001596066"/>
    </source>
</evidence>
<dbReference type="Pfam" id="PF14435">
    <property type="entry name" value="SUKH-4"/>
    <property type="match status" value="1"/>
</dbReference>
<name>A0ABW0V4B5_9ACTN</name>
<evidence type="ECO:0000313" key="1">
    <source>
        <dbReference type="EMBL" id="MFC5640701.1"/>
    </source>
</evidence>
<protein>
    <submittedName>
        <fullName evidence="1">SUKH-4 family immunity protein</fullName>
    </submittedName>
</protein>
<dbReference type="EMBL" id="JBHSOC010000006">
    <property type="protein sequence ID" value="MFC5640701.1"/>
    <property type="molecule type" value="Genomic_DNA"/>
</dbReference>